<reference evidence="3" key="1">
    <citation type="submission" date="2018-11" db="EMBL/GenBank/DDBJ databases">
        <authorList>
            <consortium name="Pathogen Informatics"/>
        </authorList>
    </citation>
    <scope>NUCLEOTIDE SEQUENCE</scope>
</reference>
<keyword evidence="2" id="KW-0732">Signal</keyword>
<gene>
    <name evidence="3" type="ORF">PXEA_LOCUS36840</name>
</gene>
<evidence type="ECO:0000313" key="3">
    <source>
        <dbReference type="EMBL" id="VEL43400.1"/>
    </source>
</evidence>
<dbReference type="EMBL" id="CAAALY010281056">
    <property type="protein sequence ID" value="VEL43400.1"/>
    <property type="molecule type" value="Genomic_DNA"/>
</dbReference>
<dbReference type="AlphaFoldDB" id="A0A448XRU3"/>
<sequence length="130" mass="14337">MQGSHGLSLVLCLFTSLPSLNMSVCQDSREAFHIGARGRAKGRREDTDWESQKQGSRAKERRRERSIPRSLSENPPPASLGCRLWPPVSRAVPDIVEANHNQMADTFPVFVVTVAAVLAAHGQVFRLSVC</sequence>
<comment type="caution">
    <text evidence="3">The sequence shown here is derived from an EMBL/GenBank/DDBJ whole genome shotgun (WGS) entry which is preliminary data.</text>
</comment>
<evidence type="ECO:0000313" key="4">
    <source>
        <dbReference type="Proteomes" id="UP000784294"/>
    </source>
</evidence>
<name>A0A448XRU3_9PLAT</name>
<feature type="signal peptide" evidence="2">
    <location>
        <begin position="1"/>
        <end position="23"/>
    </location>
</feature>
<dbReference type="Proteomes" id="UP000784294">
    <property type="component" value="Unassembled WGS sequence"/>
</dbReference>
<evidence type="ECO:0000256" key="2">
    <source>
        <dbReference type="SAM" id="SignalP"/>
    </source>
</evidence>
<organism evidence="3 4">
    <name type="scientific">Protopolystoma xenopodis</name>
    <dbReference type="NCBI Taxonomy" id="117903"/>
    <lineage>
        <taxon>Eukaryota</taxon>
        <taxon>Metazoa</taxon>
        <taxon>Spiralia</taxon>
        <taxon>Lophotrochozoa</taxon>
        <taxon>Platyhelminthes</taxon>
        <taxon>Monogenea</taxon>
        <taxon>Polyopisthocotylea</taxon>
        <taxon>Polystomatidea</taxon>
        <taxon>Polystomatidae</taxon>
        <taxon>Protopolystoma</taxon>
    </lineage>
</organism>
<evidence type="ECO:0000256" key="1">
    <source>
        <dbReference type="SAM" id="MobiDB-lite"/>
    </source>
</evidence>
<accession>A0A448XRU3</accession>
<feature type="compositionally biased region" description="Basic and acidic residues" evidence="1">
    <location>
        <begin position="57"/>
        <end position="67"/>
    </location>
</feature>
<keyword evidence="4" id="KW-1185">Reference proteome</keyword>
<protein>
    <submittedName>
        <fullName evidence="3">Uncharacterized protein</fullName>
    </submittedName>
</protein>
<feature type="region of interest" description="Disordered" evidence="1">
    <location>
        <begin position="35"/>
        <end position="78"/>
    </location>
</feature>
<proteinExistence type="predicted"/>
<feature type="chain" id="PRO_5019545707" evidence="2">
    <location>
        <begin position="24"/>
        <end position="130"/>
    </location>
</feature>